<dbReference type="Gene3D" id="2.80.10.50">
    <property type="match status" value="1"/>
</dbReference>
<keyword evidence="3" id="KW-1185">Reference proteome</keyword>
<dbReference type="AlphaFoldDB" id="A0A917X8M3"/>
<feature type="domain" description="Alpha-L-arabinofuranosidase B arabinose-binding" evidence="1">
    <location>
        <begin position="94"/>
        <end position="146"/>
    </location>
</feature>
<reference evidence="2" key="1">
    <citation type="journal article" date="2014" name="Int. J. Syst. Evol. Microbiol.">
        <title>Complete genome sequence of Corynebacterium casei LMG S-19264T (=DSM 44701T), isolated from a smear-ripened cheese.</title>
        <authorList>
            <consortium name="US DOE Joint Genome Institute (JGI-PGF)"/>
            <person name="Walter F."/>
            <person name="Albersmeier A."/>
            <person name="Kalinowski J."/>
            <person name="Ruckert C."/>
        </authorList>
    </citation>
    <scope>NUCLEOTIDE SEQUENCE</scope>
    <source>
        <strain evidence="2">CGMCC 4.7110</strain>
    </source>
</reference>
<evidence type="ECO:0000313" key="3">
    <source>
        <dbReference type="Proteomes" id="UP000653411"/>
    </source>
</evidence>
<dbReference type="InterPro" id="IPR036195">
    <property type="entry name" value="AbfB_ABD_sf"/>
</dbReference>
<gene>
    <name evidence="2" type="ORF">GCM10011578_008730</name>
</gene>
<dbReference type="RefSeq" id="WP_189261212.1">
    <property type="nucleotide sequence ID" value="NZ_BMML01000002.1"/>
</dbReference>
<proteinExistence type="predicted"/>
<dbReference type="SUPFAM" id="SSF110221">
    <property type="entry name" value="AbfB domain"/>
    <property type="match status" value="1"/>
</dbReference>
<dbReference type="GO" id="GO:0046556">
    <property type="term" value="F:alpha-L-arabinofuranosidase activity"/>
    <property type="evidence" value="ECO:0007669"/>
    <property type="project" value="InterPro"/>
</dbReference>
<reference evidence="2" key="2">
    <citation type="submission" date="2020-09" db="EMBL/GenBank/DDBJ databases">
        <authorList>
            <person name="Sun Q."/>
            <person name="Zhou Y."/>
        </authorList>
    </citation>
    <scope>NUCLEOTIDE SEQUENCE</scope>
    <source>
        <strain evidence="2">CGMCC 4.7110</strain>
    </source>
</reference>
<organism evidence="2 3">
    <name type="scientific">Streptomyces fuscichromogenes</name>
    <dbReference type="NCBI Taxonomy" id="1324013"/>
    <lineage>
        <taxon>Bacteria</taxon>
        <taxon>Bacillati</taxon>
        <taxon>Actinomycetota</taxon>
        <taxon>Actinomycetes</taxon>
        <taxon>Kitasatosporales</taxon>
        <taxon>Streptomycetaceae</taxon>
        <taxon>Streptomyces</taxon>
    </lineage>
</organism>
<dbReference type="Pfam" id="PF05270">
    <property type="entry name" value="AbfB"/>
    <property type="match status" value="1"/>
</dbReference>
<dbReference type="GO" id="GO:0046373">
    <property type="term" value="P:L-arabinose metabolic process"/>
    <property type="evidence" value="ECO:0007669"/>
    <property type="project" value="InterPro"/>
</dbReference>
<evidence type="ECO:0000313" key="2">
    <source>
        <dbReference type="EMBL" id="GGM91086.1"/>
    </source>
</evidence>
<accession>A0A917X8M3</accession>
<evidence type="ECO:0000259" key="1">
    <source>
        <dbReference type="Pfam" id="PF05270"/>
    </source>
</evidence>
<sequence>MPDLSLSSNNFPDFYVIERVGDVDIAKIETDIDRGNATFGWSGLQLDFGETGQLQRAVAPLGFYLRIDPLDGFRVHGKFYTAIVDAAVKAEVLEESTFVLERAEIDPEQVSFHSVKFPDRFLRHRNFQLFAEPVSTPADLQDACFRIAAPLAQGR</sequence>
<protein>
    <recommendedName>
        <fullName evidence="1">Alpha-L-arabinofuranosidase B arabinose-binding domain-containing protein</fullName>
    </recommendedName>
</protein>
<name>A0A917X8M3_9ACTN</name>
<dbReference type="InterPro" id="IPR007934">
    <property type="entry name" value="AbfB_ABD"/>
</dbReference>
<dbReference type="EMBL" id="BMML01000002">
    <property type="protein sequence ID" value="GGM91086.1"/>
    <property type="molecule type" value="Genomic_DNA"/>
</dbReference>
<comment type="caution">
    <text evidence="2">The sequence shown here is derived from an EMBL/GenBank/DDBJ whole genome shotgun (WGS) entry which is preliminary data.</text>
</comment>
<dbReference type="Proteomes" id="UP000653411">
    <property type="component" value="Unassembled WGS sequence"/>
</dbReference>